<sequence length="82" mass="9349">MDTNENLLSRITINPNIMVGKPTIRGMRITVEQILRALSSGITEKELLEEYPELEKKDFQAVFAYATNLVEEEQIFPVHISA</sequence>
<evidence type="ECO:0000313" key="1">
    <source>
        <dbReference type="EMBL" id="EMS78164.1"/>
    </source>
</evidence>
<evidence type="ECO:0008006" key="3">
    <source>
        <dbReference type="Google" id="ProtNLM"/>
    </source>
</evidence>
<dbReference type="Proteomes" id="UP000014216">
    <property type="component" value="Unassembled WGS sequence"/>
</dbReference>
<evidence type="ECO:0000313" key="2">
    <source>
        <dbReference type="Proteomes" id="UP000014216"/>
    </source>
</evidence>
<keyword evidence="2" id="KW-1185">Reference proteome</keyword>
<dbReference type="EMBL" id="APJX01000010">
    <property type="protein sequence ID" value="EMS78164.1"/>
    <property type="molecule type" value="Genomic_DNA"/>
</dbReference>
<organism evidence="1 2">
    <name type="scientific">Desulfotignum phosphitoxidans DSM 13687</name>
    <dbReference type="NCBI Taxonomy" id="1286635"/>
    <lineage>
        <taxon>Bacteria</taxon>
        <taxon>Pseudomonadati</taxon>
        <taxon>Thermodesulfobacteriota</taxon>
        <taxon>Desulfobacteria</taxon>
        <taxon>Desulfobacterales</taxon>
        <taxon>Desulfobacteraceae</taxon>
        <taxon>Desulfotignum</taxon>
    </lineage>
</organism>
<dbReference type="Pfam" id="PF04255">
    <property type="entry name" value="DUF433"/>
    <property type="match status" value="1"/>
</dbReference>
<name>S0FYC5_9BACT</name>
<protein>
    <recommendedName>
        <fullName evidence="3">DUF433 domain-containing protein</fullName>
    </recommendedName>
</protein>
<comment type="caution">
    <text evidence="1">The sequence shown here is derived from an EMBL/GenBank/DDBJ whole genome shotgun (WGS) entry which is preliminary data.</text>
</comment>
<dbReference type="InterPro" id="IPR009057">
    <property type="entry name" value="Homeodomain-like_sf"/>
</dbReference>
<dbReference type="InterPro" id="IPR036388">
    <property type="entry name" value="WH-like_DNA-bd_sf"/>
</dbReference>
<dbReference type="SUPFAM" id="SSF46689">
    <property type="entry name" value="Homeodomain-like"/>
    <property type="match status" value="1"/>
</dbReference>
<dbReference type="InterPro" id="IPR007367">
    <property type="entry name" value="DUF433"/>
</dbReference>
<dbReference type="RefSeq" id="WP_006967979.1">
    <property type="nucleotide sequence ID" value="NZ_APJX01000010.1"/>
</dbReference>
<dbReference type="PANTHER" id="PTHR34849">
    <property type="entry name" value="SSL5025 PROTEIN"/>
    <property type="match status" value="1"/>
</dbReference>
<accession>S0FYC5</accession>
<gene>
    <name evidence="1" type="ORF">Dpo_10c01580</name>
</gene>
<dbReference type="PANTHER" id="PTHR34849:SF3">
    <property type="entry name" value="SSR2962 PROTEIN"/>
    <property type="match status" value="1"/>
</dbReference>
<dbReference type="OrthoDB" id="200074at2"/>
<dbReference type="Gene3D" id="1.10.10.10">
    <property type="entry name" value="Winged helix-like DNA-binding domain superfamily/Winged helix DNA-binding domain"/>
    <property type="match status" value="1"/>
</dbReference>
<proteinExistence type="predicted"/>
<reference evidence="1 2" key="1">
    <citation type="journal article" date="2013" name="Genome Announc.">
        <title>Draft Genome Sequence of Desulfotignum phosphitoxidans DSM 13687 Strain FiPS-3.</title>
        <authorList>
            <person name="Poehlein A."/>
            <person name="Daniel R."/>
            <person name="Simeonova D.D."/>
        </authorList>
    </citation>
    <scope>NUCLEOTIDE SEQUENCE [LARGE SCALE GENOMIC DNA]</scope>
    <source>
        <strain evidence="1 2">DSM 13687</strain>
    </source>
</reference>
<dbReference type="AlphaFoldDB" id="S0FYC5"/>